<gene>
    <name evidence="1" type="ORF">LOM8899_03624</name>
</gene>
<name>A0A238LIA5_9RHOB</name>
<dbReference type="RefSeq" id="WP_093993646.1">
    <property type="nucleotide sequence ID" value="NZ_FXZK01000010.1"/>
</dbReference>
<dbReference type="EMBL" id="FXZK01000010">
    <property type="protein sequence ID" value="SMY09457.1"/>
    <property type="molecule type" value="Genomic_DNA"/>
</dbReference>
<evidence type="ECO:0000313" key="1">
    <source>
        <dbReference type="EMBL" id="SMY09457.1"/>
    </source>
</evidence>
<keyword evidence="2" id="KW-1185">Reference proteome</keyword>
<proteinExistence type="predicted"/>
<dbReference type="Proteomes" id="UP000201613">
    <property type="component" value="Unassembled WGS sequence"/>
</dbReference>
<reference evidence="1 2" key="1">
    <citation type="submission" date="2017-05" db="EMBL/GenBank/DDBJ databases">
        <authorList>
            <person name="Song R."/>
            <person name="Chenine A.L."/>
            <person name="Ruprecht R.M."/>
        </authorList>
    </citation>
    <scope>NUCLEOTIDE SEQUENCE [LARGE SCALE GENOMIC DNA]</scope>
    <source>
        <strain evidence="1 2">CECT 8899</strain>
    </source>
</reference>
<protein>
    <submittedName>
        <fullName evidence="1">Uncharacterized protein</fullName>
    </submittedName>
</protein>
<dbReference type="AlphaFoldDB" id="A0A238LIA5"/>
<organism evidence="1 2">
    <name type="scientific">Flavimaricola marinus</name>
    <dbReference type="NCBI Taxonomy" id="1819565"/>
    <lineage>
        <taxon>Bacteria</taxon>
        <taxon>Pseudomonadati</taxon>
        <taxon>Pseudomonadota</taxon>
        <taxon>Alphaproteobacteria</taxon>
        <taxon>Rhodobacterales</taxon>
        <taxon>Paracoccaceae</taxon>
        <taxon>Flavimaricola</taxon>
    </lineage>
</organism>
<sequence>MGAELPDYYFRIRENGAAVFRVDTENRQRRIEMDQIAVVNVRNGDIKPQGDRVLSEQDLTVIKDWLTERIALLAKRDIDDIHRAVDYLNLTTQWAQSKASEEQLEDVTDALLLAMHDLRSVLVRKKADRLIKAADGKEAKGPAAAE</sequence>
<accession>A0A238LIA5</accession>
<evidence type="ECO:0000313" key="2">
    <source>
        <dbReference type="Proteomes" id="UP000201613"/>
    </source>
</evidence>
<dbReference type="OrthoDB" id="7849247at2"/>